<dbReference type="Proteomes" id="UP001139103">
    <property type="component" value="Unassembled WGS sequence"/>
</dbReference>
<name>A0A9X1MP55_9BACT</name>
<dbReference type="RefSeq" id="WP_230220363.1">
    <property type="nucleotide sequence ID" value="NZ_JAJKFT010000010.1"/>
</dbReference>
<keyword evidence="1" id="KW-0812">Transmembrane</keyword>
<keyword evidence="4" id="KW-1185">Reference proteome</keyword>
<proteinExistence type="predicted"/>
<organism evidence="3 4">
    <name type="scientific">Blastopirellula sediminis</name>
    <dbReference type="NCBI Taxonomy" id="2894196"/>
    <lineage>
        <taxon>Bacteria</taxon>
        <taxon>Pseudomonadati</taxon>
        <taxon>Planctomycetota</taxon>
        <taxon>Planctomycetia</taxon>
        <taxon>Pirellulales</taxon>
        <taxon>Pirellulaceae</taxon>
        <taxon>Blastopirellula</taxon>
    </lineage>
</organism>
<gene>
    <name evidence="3" type="ORF">LOC68_15480</name>
</gene>
<keyword evidence="1" id="KW-1133">Transmembrane helix</keyword>
<dbReference type="Pfam" id="PF07596">
    <property type="entry name" value="SBP_bac_10"/>
    <property type="match status" value="1"/>
</dbReference>
<dbReference type="SUPFAM" id="SSF54523">
    <property type="entry name" value="Pili subunits"/>
    <property type="match status" value="1"/>
</dbReference>
<feature type="transmembrane region" description="Helical" evidence="1">
    <location>
        <begin position="12"/>
        <end position="34"/>
    </location>
</feature>
<dbReference type="PANTHER" id="PTHR30093">
    <property type="entry name" value="GENERAL SECRETION PATHWAY PROTEIN G"/>
    <property type="match status" value="1"/>
</dbReference>
<sequence>MNAYRRSTFGFTLVHLFVVIGIICLLLAFVLPAINQAREAARRMSCENNMKILVLEQHNFHDTYGRFPKVLGGTNGSLDPMQSNLGRRSPWVDLIPYIESSPVPHQIENPLTTDVATYPGGGPAPWISDYPPWQLNWSWFECPAATREPSELGQTNYAFCIGDLARDIHEPKKLRGVFGGGLTCNFRDVTDGTSNTILLGEIGTRSGRAVVGQYAIKVSGNILDKPSLHTQFRSPGKGWFYDDKFELSEYGRGGRWADGSAGDSQFNTILPPNSPSCTVGAKEAGDGLYSAGSFHPGGANVALADGSVRFITSDIDTGDLTKPTLTVEQMSQPNVASPFGIWGALGTIDAGDESGDD</sequence>
<dbReference type="EMBL" id="JAJKFT010000010">
    <property type="protein sequence ID" value="MCC9629790.1"/>
    <property type="molecule type" value="Genomic_DNA"/>
</dbReference>
<evidence type="ECO:0000259" key="2">
    <source>
        <dbReference type="Pfam" id="PF07596"/>
    </source>
</evidence>
<dbReference type="InterPro" id="IPR045584">
    <property type="entry name" value="Pilin-like"/>
</dbReference>
<dbReference type="PANTHER" id="PTHR30093:SF2">
    <property type="entry name" value="TYPE II SECRETION SYSTEM PROTEIN H"/>
    <property type="match status" value="1"/>
</dbReference>
<comment type="caution">
    <text evidence="3">The sequence shown here is derived from an EMBL/GenBank/DDBJ whole genome shotgun (WGS) entry which is preliminary data.</text>
</comment>
<dbReference type="Gene3D" id="3.30.700.10">
    <property type="entry name" value="Glycoprotein, Type 4 Pilin"/>
    <property type="match status" value="1"/>
</dbReference>
<reference evidence="3" key="1">
    <citation type="submission" date="2021-11" db="EMBL/GenBank/DDBJ databases">
        <title>Genome sequence.</title>
        <authorList>
            <person name="Sun Q."/>
        </authorList>
    </citation>
    <scope>NUCLEOTIDE SEQUENCE</scope>
    <source>
        <strain evidence="3">JC732</strain>
    </source>
</reference>
<dbReference type="InterPro" id="IPR027558">
    <property type="entry name" value="Pre_pil_HX9DG_C"/>
</dbReference>
<evidence type="ECO:0000256" key="1">
    <source>
        <dbReference type="SAM" id="Phobius"/>
    </source>
</evidence>
<evidence type="ECO:0000313" key="4">
    <source>
        <dbReference type="Proteomes" id="UP001139103"/>
    </source>
</evidence>
<dbReference type="NCBIfam" id="TIGR04294">
    <property type="entry name" value="pre_pil_HX9DG"/>
    <property type="match status" value="1"/>
</dbReference>
<dbReference type="InterPro" id="IPR011453">
    <property type="entry name" value="DUF1559"/>
</dbReference>
<accession>A0A9X1MP55</accession>
<evidence type="ECO:0000313" key="3">
    <source>
        <dbReference type="EMBL" id="MCC9629790.1"/>
    </source>
</evidence>
<protein>
    <submittedName>
        <fullName evidence="3">DUF1559 domain-containing protein</fullName>
    </submittedName>
</protein>
<dbReference type="AlphaFoldDB" id="A0A9X1MP55"/>
<feature type="domain" description="DUF1559" evidence="2">
    <location>
        <begin position="36"/>
        <end position="317"/>
    </location>
</feature>
<keyword evidence="1" id="KW-0472">Membrane</keyword>